<name>A0A450UWW5_9GAMM</name>
<keyword evidence="1" id="KW-0472">Membrane</keyword>
<keyword evidence="1" id="KW-1133">Transmembrane helix</keyword>
<feature type="transmembrane region" description="Helical" evidence="1">
    <location>
        <begin position="12"/>
        <end position="32"/>
    </location>
</feature>
<protein>
    <submittedName>
        <fullName evidence="2">Uncharacterized protein</fullName>
    </submittedName>
</protein>
<accession>A0A450UWW5</accession>
<evidence type="ECO:0000256" key="1">
    <source>
        <dbReference type="SAM" id="Phobius"/>
    </source>
</evidence>
<reference evidence="2" key="1">
    <citation type="submission" date="2019-02" db="EMBL/GenBank/DDBJ databases">
        <authorList>
            <person name="Gruber-Vodicka R. H."/>
            <person name="Seah K. B. B."/>
        </authorList>
    </citation>
    <scope>NUCLEOTIDE SEQUENCE</scope>
    <source>
        <strain evidence="2">BECK_M6</strain>
    </source>
</reference>
<organism evidence="2">
    <name type="scientific">Candidatus Kentrum sp. LFY</name>
    <dbReference type="NCBI Taxonomy" id="2126342"/>
    <lineage>
        <taxon>Bacteria</taxon>
        <taxon>Pseudomonadati</taxon>
        <taxon>Pseudomonadota</taxon>
        <taxon>Gammaproteobacteria</taxon>
        <taxon>Candidatus Kentrum</taxon>
    </lineage>
</organism>
<proteinExistence type="predicted"/>
<dbReference type="AlphaFoldDB" id="A0A450UWW5"/>
<dbReference type="EMBL" id="CAADFH010000065">
    <property type="protein sequence ID" value="VFJ97009.1"/>
    <property type="molecule type" value="Genomic_DNA"/>
</dbReference>
<keyword evidence="1" id="KW-0812">Transmembrane</keyword>
<evidence type="ECO:0000313" key="2">
    <source>
        <dbReference type="EMBL" id="VFJ97009.1"/>
    </source>
</evidence>
<gene>
    <name evidence="2" type="ORF">BECKLFY1418A_GA0070994_106510</name>
</gene>
<sequence>MEHPAALHRRVQGMVFFLDGVFGLGLFINGGVGGREIDLELRFQFLGSSSALTGGLGKRSGWASRPAMISWSRDTILLSALGNRIRVISWGC</sequence>